<comment type="caution">
    <text evidence="1">The sequence shown here is derived from an EMBL/GenBank/DDBJ whole genome shotgun (WGS) entry which is preliminary data.</text>
</comment>
<dbReference type="Proteomes" id="UP000053274">
    <property type="component" value="Unassembled WGS sequence"/>
</dbReference>
<accession>A0A0R2PCG7</accession>
<proteinExistence type="predicted"/>
<dbReference type="AlphaFoldDB" id="A0A0R2PCG7"/>
<name>A0A0R2PCG7_9ACTN</name>
<evidence type="ECO:0000313" key="1">
    <source>
        <dbReference type="EMBL" id="KRO35655.1"/>
    </source>
</evidence>
<protein>
    <recommendedName>
        <fullName evidence="3">DUF3145 domain-containing protein</fullName>
    </recommendedName>
</protein>
<sequence length="169" mass="19073">MEPLTTPSNRQQVRGFLTIHSTPSALRHHIDWAIQAVLGAWVKPSWIAQPLIPGSYRTQLEFRDRQGAAAELASALRSWHYLNFEVIENTDNGGELFRCTPEFGIHRALVDQTGAVILSENQLNAILKNAFDEESIREGISSLLGNPWELELDRFRSVDLQEVAQLRAI</sequence>
<dbReference type="EMBL" id="LIAM01000070">
    <property type="protein sequence ID" value="KRO35655.1"/>
    <property type="molecule type" value="Genomic_DNA"/>
</dbReference>
<organism evidence="1 2">
    <name type="scientific">Actinobacteria bacterium BACL15 MAG-120619-bin91</name>
    <dbReference type="NCBI Taxonomy" id="1655562"/>
    <lineage>
        <taxon>Bacteria</taxon>
        <taxon>Bacillati</taxon>
        <taxon>Actinomycetota</taxon>
        <taxon>Actinomycetes</taxon>
        <taxon>Actinomycetes incertae sedis</taxon>
        <taxon>ac1 cluster</taxon>
    </lineage>
</organism>
<dbReference type="InterPro" id="IPR021491">
    <property type="entry name" value="DUF3145"/>
</dbReference>
<gene>
    <name evidence="1" type="ORF">ABR54_03660</name>
</gene>
<reference evidence="1 2" key="1">
    <citation type="submission" date="2015-10" db="EMBL/GenBank/DDBJ databases">
        <title>Metagenome-Assembled Genomes uncover a global brackish microbiome.</title>
        <authorList>
            <person name="Hugerth L.W."/>
            <person name="Larsson J."/>
            <person name="Alneberg J."/>
            <person name="Lindh M.V."/>
            <person name="Legrand C."/>
            <person name="Pinhassi J."/>
            <person name="Andersson A.F."/>
        </authorList>
    </citation>
    <scope>NUCLEOTIDE SEQUENCE [LARGE SCALE GENOMIC DNA]</scope>
    <source>
        <strain evidence="1">BACL15 MAG-120619-bin91</strain>
    </source>
</reference>
<dbReference type="Pfam" id="PF11343">
    <property type="entry name" value="DUF3145"/>
    <property type="match status" value="1"/>
</dbReference>
<evidence type="ECO:0008006" key="3">
    <source>
        <dbReference type="Google" id="ProtNLM"/>
    </source>
</evidence>
<evidence type="ECO:0000313" key="2">
    <source>
        <dbReference type="Proteomes" id="UP000053274"/>
    </source>
</evidence>